<feature type="domain" description="Heme-copper oxidase subunit III family profile" evidence="11">
    <location>
        <begin position="4"/>
        <end position="263"/>
    </location>
</feature>
<keyword evidence="6" id="KW-1278">Translocase</keyword>
<comment type="similarity">
    <text evidence="2 9">Belongs to the cytochrome c oxidase subunit 3 family.</text>
</comment>
<dbReference type="InterPro" id="IPR024791">
    <property type="entry name" value="Cyt_c/ubiquinol_Oxase_su3"/>
</dbReference>
<gene>
    <name evidence="12" type="primary">COX3</name>
</gene>
<evidence type="ECO:0000259" key="11">
    <source>
        <dbReference type="PROSITE" id="PS50253"/>
    </source>
</evidence>
<feature type="transmembrane region" description="Helical" evidence="10">
    <location>
        <begin position="41"/>
        <end position="60"/>
    </location>
</feature>
<dbReference type="GO" id="GO:0004129">
    <property type="term" value="F:cytochrome-c oxidase activity"/>
    <property type="evidence" value="ECO:0007669"/>
    <property type="project" value="InterPro"/>
</dbReference>
<dbReference type="EMBL" id="MN201586">
    <property type="protein sequence ID" value="QKS32228.1"/>
    <property type="molecule type" value="Genomic_DNA"/>
</dbReference>
<dbReference type="RefSeq" id="YP_009504780.1">
    <property type="nucleotide sequence ID" value="NC_038217.1"/>
</dbReference>
<dbReference type="InterPro" id="IPR033945">
    <property type="entry name" value="Cyt_c_oxase_su3_dom"/>
</dbReference>
<dbReference type="AlphaFoldDB" id="A0A2Z2QLI1"/>
<evidence type="ECO:0000256" key="5">
    <source>
        <dbReference type="ARBA" id="ARBA00022692"/>
    </source>
</evidence>
<sequence length="264" mass="29793">MSKATHIFHLVTPSPWPFFTSIMCFLLTTGAVMYFHGYVGGGAACVFALCCLLYAMGVWWRDIIRESTFSGYHTSYVAKGLRIGMVLFIVSEVMFFVAFFWAFFHSSLAPTVEINAVWPPVGISVISPWGVPLLNTVILLTSGAAVTWCHHGVLFGLRTQSITSMWITLVLAMMFTALQAYEYVEADFGISSGIYGCSFYMATGFHGFHVLVGTLFLFVSLWRMMFYQLTTTHHVGLECACWYWHFVDVVWLALFISVYWWGGL</sequence>
<evidence type="ECO:0000256" key="7">
    <source>
        <dbReference type="ARBA" id="ARBA00022989"/>
    </source>
</evidence>
<feature type="transmembrane region" description="Helical" evidence="10">
    <location>
        <begin position="242"/>
        <end position="262"/>
    </location>
</feature>
<feature type="transmembrane region" description="Helical" evidence="10">
    <location>
        <begin position="161"/>
        <end position="181"/>
    </location>
</feature>
<evidence type="ECO:0000256" key="6">
    <source>
        <dbReference type="ARBA" id="ARBA00022967"/>
    </source>
</evidence>
<evidence type="ECO:0000256" key="1">
    <source>
        <dbReference type="ARBA" id="ARBA00004141"/>
    </source>
</evidence>
<reference evidence="13" key="2">
    <citation type="journal article" date="2019" name="Mitochondrial DNA Part B Resour">
        <title>The complete mitogenome of Caulerpa lentillifera and its phylogenetic analysis.</title>
        <authorList>
            <person name="Jia X."/>
            <person name="Liu T."/>
            <person name="Wang X."/>
            <person name="Tang X."/>
            <person name="Jin Y."/>
        </authorList>
    </citation>
    <scope>NUCLEOTIDE SEQUENCE</scope>
</reference>
<dbReference type="InterPro" id="IPR013833">
    <property type="entry name" value="Cyt_c_oxidase_su3_a-hlx"/>
</dbReference>
<feature type="transmembrane region" description="Helical" evidence="10">
    <location>
        <begin position="193"/>
        <end position="221"/>
    </location>
</feature>
<dbReference type="Pfam" id="PF00510">
    <property type="entry name" value="COX3"/>
    <property type="match status" value="1"/>
</dbReference>
<dbReference type="FunFam" id="1.10.287.70:FF:000082">
    <property type="entry name" value="Cytochrome c oxidase subunit 3"/>
    <property type="match status" value="1"/>
</dbReference>
<accession>A0A2Z2QLI1</accession>
<dbReference type="GO" id="GO:0045277">
    <property type="term" value="C:respiratory chain complex IV"/>
    <property type="evidence" value="ECO:0007669"/>
    <property type="project" value="UniProtKB-ARBA"/>
</dbReference>
<feature type="transmembrane region" description="Helical" evidence="10">
    <location>
        <begin position="129"/>
        <end position="149"/>
    </location>
</feature>
<keyword evidence="8 10" id="KW-0472">Membrane</keyword>
<dbReference type="FunFam" id="1.20.120.80:FF:000002">
    <property type="entry name" value="Cytochrome c oxidase subunit 3"/>
    <property type="match status" value="1"/>
</dbReference>
<evidence type="ECO:0000256" key="2">
    <source>
        <dbReference type="ARBA" id="ARBA00010581"/>
    </source>
</evidence>
<keyword evidence="7 10" id="KW-1133">Transmembrane helix</keyword>
<dbReference type="GeneID" id="37544042"/>
<reference evidence="12" key="1">
    <citation type="journal article" date="2018" name="Gene">
        <title>The complete mitochondrial genome of the Caulerpa lentillifera (Ulvophyceae, Chlorophyta): Sequence, genome content, organization structure and phylogenetic consideration.</title>
        <authorList>
            <person name="Zheng F."/>
            <person name="Liu H."/>
            <person name="Jiang M."/>
            <person name="Xu Z."/>
            <person name="Wang Z."/>
            <person name="Wang C."/>
            <person name="Du F."/>
            <person name="Shen Z."/>
            <person name="Wang B."/>
        </authorList>
    </citation>
    <scope>NUCLEOTIDE SEQUENCE</scope>
</reference>
<dbReference type="GO" id="GO:0031967">
    <property type="term" value="C:organelle envelope"/>
    <property type="evidence" value="ECO:0007669"/>
    <property type="project" value="UniProtKB-ARBA"/>
</dbReference>
<dbReference type="InterPro" id="IPR035973">
    <property type="entry name" value="Cyt_c_oxidase_su3-like_sf"/>
</dbReference>
<organism evidence="12">
    <name type="scientific">Caulerpa lentillifera</name>
    <dbReference type="NCBI Taxonomy" id="148947"/>
    <lineage>
        <taxon>Eukaryota</taxon>
        <taxon>Viridiplantae</taxon>
        <taxon>Chlorophyta</taxon>
        <taxon>core chlorophytes</taxon>
        <taxon>Ulvophyceae</taxon>
        <taxon>TCBD clade</taxon>
        <taxon>Bryopsidales</taxon>
        <taxon>Halimedineae</taxon>
        <taxon>Caulerpaceae</taxon>
        <taxon>Caulerpa</taxon>
    </lineage>
</organism>
<dbReference type="GO" id="GO:0006123">
    <property type="term" value="P:mitochondrial electron transport, cytochrome c to oxygen"/>
    <property type="evidence" value="ECO:0007669"/>
    <property type="project" value="UniProtKB-ARBA"/>
</dbReference>
<dbReference type="InterPro" id="IPR000298">
    <property type="entry name" value="Cyt_c_oxidase-like_su3"/>
</dbReference>
<dbReference type="PROSITE" id="PS50253">
    <property type="entry name" value="COX3"/>
    <property type="match status" value="1"/>
</dbReference>
<dbReference type="GO" id="GO:0005739">
    <property type="term" value="C:mitochondrion"/>
    <property type="evidence" value="ECO:0007669"/>
    <property type="project" value="TreeGrafter"/>
</dbReference>
<feature type="transmembrane region" description="Helical" evidence="10">
    <location>
        <begin position="81"/>
        <end position="104"/>
    </location>
</feature>
<name>A0A2Z2QLI1_9CHLO</name>
<dbReference type="SUPFAM" id="SSF81452">
    <property type="entry name" value="Cytochrome c oxidase subunit III-like"/>
    <property type="match status" value="1"/>
</dbReference>
<dbReference type="PANTHER" id="PTHR11403:SF7">
    <property type="entry name" value="CYTOCHROME C OXIDASE SUBUNIT 3"/>
    <property type="match status" value="1"/>
</dbReference>
<dbReference type="PANTHER" id="PTHR11403">
    <property type="entry name" value="CYTOCHROME C OXIDASE SUBUNIT III"/>
    <property type="match status" value="1"/>
</dbReference>
<dbReference type="Gene3D" id="1.10.287.70">
    <property type="match status" value="1"/>
</dbReference>
<dbReference type="GO" id="GO:0031090">
    <property type="term" value="C:organelle membrane"/>
    <property type="evidence" value="ECO:0007669"/>
    <property type="project" value="UniProtKB-ARBA"/>
</dbReference>
<dbReference type="CDD" id="cd01665">
    <property type="entry name" value="Cyt_c_Oxidase_III"/>
    <property type="match status" value="1"/>
</dbReference>
<keyword evidence="5 9" id="KW-0812">Transmembrane</keyword>
<evidence type="ECO:0000256" key="8">
    <source>
        <dbReference type="ARBA" id="ARBA00023136"/>
    </source>
</evidence>
<comment type="subunit">
    <text evidence="3">Component of the cytochrome c oxidase (complex IV, CIV), a multisubunit enzyme composed of a catalytic core of 3 subunits and several supernumerary subunits. The complex exists as a monomer or a dimer and forms supercomplexes (SCs) in the inner mitochondrial membrane with ubiquinol-cytochrome c oxidoreductase (cytochrome b-c1 complex, complex III, CIII).</text>
</comment>
<evidence type="ECO:0000256" key="10">
    <source>
        <dbReference type="SAM" id="Phobius"/>
    </source>
</evidence>
<evidence type="ECO:0000256" key="4">
    <source>
        <dbReference type="ARBA" id="ARBA00015944"/>
    </source>
</evidence>
<geneLocation type="mitochondrion" evidence="12"/>
<comment type="subcellular location">
    <subcellularLocation>
        <location evidence="1">Membrane</location>
        <topology evidence="1">Multi-pass membrane protein</topology>
    </subcellularLocation>
</comment>
<evidence type="ECO:0000313" key="12">
    <source>
        <dbReference type="EMBL" id="AST24255.1"/>
    </source>
</evidence>
<dbReference type="EMBL" id="KX761577">
    <property type="protein sequence ID" value="AST24255.1"/>
    <property type="molecule type" value="Genomic_DNA"/>
</dbReference>
<protein>
    <recommendedName>
        <fullName evidence="4 9">Cytochrome c oxidase subunit 3</fullName>
    </recommendedName>
</protein>
<dbReference type="Gene3D" id="1.20.120.80">
    <property type="entry name" value="Cytochrome c oxidase, subunit III, four-helix bundle"/>
    <property type="match status" value="1"/>
</dbReference>
<proteinExistence type="inferred from homology"/>
<evidence type="ECO:0000313" key="13">
    <source>
        <dbReference type="EMBL" id="QKS32228.1"/>
    </source>
</evidence>
<comment type="function">
    <text evidence="9">Component of the cytochrome c oxidase, the last enzyme in the mitochondrial electron transport chain which drives oxidative phosphorylation. The respiratory chain contains 3 multisubunit complexes succinate dehydrogenase (complex II, CII), ubiquinol-cytochrome c oxidoreductase (cytochrome b-c1 complex, complex III, CIII) and cytochrome c oxidase (complex IV, CIV), that cooperate to transfer electrons derived from NADH and succinate to molecular oxygen, creating an electrochemical gradient over the inner membrane that drives transmembrane transport and the ATP synthase. Cytochrome c oxidase is the component of the respiratory chain that catalyzes the reduction of oxygen to water. Electrons originating from reduced cytochrome c in the intermembrane space (IMS) are transferred via the dinuclear copper A center (CU(A)) of subunit 2 and heme A of subunit 1 to the active site in subunit 1, a binuclear center (BNC) formed by heme A3 and copper B (CU(B)). The BNC reduces molecular oxygen to 2 water molecules using 4 electrons from cytochrome c in the IMS and 4 protons from the mitochondrial matrix.</text>
</comment>
<evidence type="ECO:0000256" key="3">
    <source>
        <dbReference type="ARBA" id="ARBA00011164"/>
    </source>
</evidence>
<evidence type="ECO:0000256" key="9">
    <source>
        <dbReference type="RuleBase" id="RU003375"/>
    </source>
</evidence>
<keyword evidence="9 12" id="KW-0496">Mitochondrion</keyword>
<feature type="transmembrane region" description="Helical" evidence="10">
    <location>
        <begin position="16"/>
        <end position="35"/>
    </location>
</feature>